<comment type="caution">
    <text evidence="3">The sequence shown here is derived from an EMBL/GenBank/DDBJ whole genome shotgun (WGS) entry which is preliminary data.</text>
</comment>
<evidence type="ECO:0000313" key="4">
    <source>
        <dbReference type="Proteomes" id="UP000572051"/>
    </source>
</evidence>
<keyword evidence="1" id="KW-0472">Membrane</keyword>
<dbReference type="AlphaFoldDB" id="A0A7Z0EIY4"/>
<keyword evidence="1" id="KW-0812">Transmembrane</keyword>
<feature type="signal peptide" evidence="2">
    <location>
        <begin position="1"/>
        <end position="27"/>
    </location>
</feature>
<protein>
    <recommendedName>
        <fullName evidence="5">DUF4350 domain-containing protein</fullName>
    </recommendedName>
</protein>
<name>A0A7Z0EIY4_9ACTN</name>
<dbReference type="RefSeq" id="WP_179820956.1">
    <property type="nucleotide sequence ID" value="NZ_JACCFS010000001.1"/>
</dbReference>
<gene>
    <name evidence="3" type="ORF">HNR10_000843</name>
</gene>
<evidence type="ECO:0000256" key="2">
    <source>
        <dbReference type="SAM" id="SignalP"/>
    </source>
</evidence>
<feature type="transmembrane region" description="Helical" evidence="1">
    <location>
        <begin position="207"/>
        <end position="227"/>
    </location>
</feature>
<reference evidence="3 4" key="1">
    <citation type="submission" date="2020-07" db="EMBL/GenBank/DDBJ databases">
        <title>Sequencing the genomes of 1000 actinobacteria strains.</title>
        <authorList>
            <person name="Klenk H.-P."/>
        </authorList>
    </citation>
    <scope>NUCLEOTIDE SEQUENCE [LARGE SCALE GENOMIC DNA]</scope>
    <source>
        <strain evidence="3 4">DSM 44442</strain>
    </source>
</reference>
<feature type="chain" id="PRO_5039238157" description="DUF4350 domain-containing protein" evidence="2">
    <location>
        <begin position="28"/>
        <end position="435"/>
    </location>
</feature>
<evidence type="ECO:0000313" key="3">
    <source>
        <dbReference type="EMBL" id="NYJ32962.1"/>
    </source>
</evidence>
<dbReference type="EMBL" id="JACCFS010000001">
    <property type="protein sequence ID" value="NYJ32962.1"/>
    <property type="molecule type" value="Genomic_DNA"/>
</dbReference>
<sequence length="435" mass="46823">MSTERRRVRSRSAVAAVALAAALVAVAPGVGLADTAPEETDATERVVAALEESPVLVDPSFAGALPEDLAQEWSDRIEESGVPLRVLAVPLIEGGDWNGDPGVMAAAVHDRIGGEGHYLVLDGGRLSGHDLTAAGGETPGNAFYGAATVSREMDYDAPAADQVERAVEVALSEDPEGIYSAAEDQRERGFFDWYYSLGWGWATLSMLLPWIVAALALGGLGTGVYYWRRPRRVPSLPQHAAFDNADRARRDDLSDRAARELVELGERLSGAVPLAGEDDALGALQEALDAHAAARRIHDALPAEPELVDVAGVLVLLDMAEDHLERATRPAARRRSAPLRSHCYANPLHGTDTKVTRWREFGGSRHVSVPLCGPCARAVRDRRRPMVLSARHDGREVPYFEVPAEESVWAATGFGALRGDLVARVLRGDHAGRER</sequence>
<organism evidence="3 4">
    <name type="scientific">Nocardiopsis aegyptia</name>
    <dbReference type="NCBI Taxonomy" id="220378"/>
    <lineage>
        <taxon>Bacteria</taxon>
        <taxon>Bacillati</taxon>
        <taxon>Actinomycetota</taxon>
        <taxon>Actinomycetes</taxon>
        <taxon>Streptosporangiales</taxon>
        <taxon>Nocardiopsidaceae</taxon>
        <taxon>Nocardiopsis</taxon>
    </lineage>
</organism>
<accession>A0A7Z0EIY4</accession>
<keyword evidence="1" id="KW-1133">Transmembrane helix</keyword>
<dbReference type="Proteomes" id="UP000572051">
    <property type="component" value="Unassembled WGS sequence"/>
</dbReference>
<evidence type="ECO:0000256" key="1">
    <source>
        <dbReference type="SAM" id="Phobius"/>
    </source>
</evidence>
<proteinExistence type="predicted"/>
<keyword evidence="2" id="KW-0732">Signal</keyword>
<keyword evidence="4" id="KW-1185">Reference proteome</keyword>
<evidence type="ECO:0008006" key="5">
    <source>
        <dbReference type="Google" id="ProtNLM"/>
    </source>
</evidence>